<evidence type="ECO:0000259" key="8">
    <source>
        <dbReference type="Pfam" id="PF12704"/>
    </source>
</evidence>
<sequence length="805" mass="89788">MIKNYFKIAIRNLWKNKIFTSLNVVGLTIAFGVALLLAMFAIYELSYDRFHEHGDNIYMVYSEDSTPNGIEANISKSEPFSAALRDEITGVEKITRYNGSGVLVSYQDKQLGMSSAYVDPDFFDIFSFPIIKGDKENPITSESSVAMTELAAKRIFGDENAIGQTVTILRDEQEVPFTVTAIVEDFPETSSIGFDVILNFKSQPYHAYERGVGRWDVENHEVYMQLSKAVTPIQFESSTKDFTQLHYKNEIDNAKRDGVQPNSEGNYRQIKLLPYADMRFAKFSQGPVTVNRTMPYLVLGIAILILFIACVNFINMSIAKSDQRLREIGMRKTLGANKKQLFFQFWGESILVFIISTSLGCLLAMFLLPHFQLLFRTRATFEAFLNPSLIITLILCVIGITLIAGGYPAILMSRLGTLQSLKGKLDSNGKNYLRNSLMVLQFGIAILLISSTLVLQDQVEFMRTKDLGFNKEQVIAFPLNGKRNDQQAMQLIRDALEDKTNILSVSASNNILGLGKDGSRSTSVIGFEHKGRGVETHMLVVDSDYIETLDLNLVEGRSFNKNLASDSLSVIINESMAKQLNEGGLINSKINIDDKFFSIVGVIKDFNFQELDRHIAPMSLFALPNWNLRNVYVKVESKNLEKSYADVKAAWASVEPNAEFQGSFLDENIDRTLRSERNMITMIGSGSILAITLSCIGLFAMSLLIVAQRRKEIGVRKIVGASVSAITILLTKDFLKLVGIAFLVATPIAWWAMSKWLQNYAYRIDLNVLIFLMAGGIALVIAIVTIAGKTISAATSNPVNSLRSE</sequence>
<organism evidence="9 10">
    <name type="scientific">Winogradskyella flava</name>
    <dbReference type="NCBI Taxonomy" id="1884876"/>
    <lineage>
        <taxon>Bacteria</taxon>
        <taxon>Pseudomonadati</taxon>
        <taxon>Bacteroidota</taxon>
        <taxon>Flavobacteriia</taxon>
        <taxon>Flavobacteriales</taxon>
        <taxon>Flavobacteriaceae</taxon>
        <taxon>Winogradskyella</taxon>
    </lineage>
</organism>
<evidence type="ECO:0000256" key="3">
    <source>
        <dbReference type="ARBA" id="ARBA00022692"/>
    </source>
</evidence>
<name>A0A842ISE2_9FLAO</name>
<feature type="transmembrane region" description="Helical" evidence="6">
    <location>
        <begin position="388"/>
        <end position="411"/>
    </location>
</feature>
<evidence type="ECO:0000259" key="7">
    <source>
        <dbReference type="Pfam" id="PF02687"/>
    </source>
</evidence>
<dbReference type="PANTHER" id="PTHR30572">
    <property type="entry name" value="MEMBRANE COMPONENT OF TRANSPORTER-RELATED"/>
    <property type="match status" value="1"/>
</dbReference>
<dbReference type="PANTHER" id="PTHR30572:SF18">
    <property type="entry name" value="ABC-TYPE MACROLIDE FAMILY EXPORT SYSTEM PERMEASE COMPONENT 2"/>
    <property type="match status" value="1"/>
</dbReference>
<feature type="transmembrane region" description="Helical" evidence="6">
    <location>
        <begin position="432"/>
        <end position="455"/>
    </location>
</feature>
<proteinExistence type="predicted"/>
<evidence type="ECO:0000256" key="6">
    <source>
        <dbReference type="SAM" id="Phobius"/>
    </source>
</evidence>
<dbReference type="InterPro" id="IPR003838">
    <property type="entry name" value="ABC3_permease_C"/>
</dbReference>
<feature type="domain" description="ABC3 transporter permease C-terminal" evidence="7">
    <location>
        <begin position="687"/>
        <end position="794"/>
    </location>
</feature>
<dbReference type="InterPro" id="IPR050250">
    <property type="entry name" value="Macrolide_Exporter_MacB"/>
</dbReference>
<feature type="domain" description="MacB-like periplasmic core" evidence="8">
    <location>
        <begin position="523"/>
        <end position="639"/>
    </location>
</feature>
<evidence type="ECO:0000256" key="4">
    <source>
        <dbReference type="ARBA" id="ARBA00022989"/>
    </source>
</evidence>
<feature type="transmembrane region" description="Helical" evidence="6">
    <location>
        <begin position="296"/>
        <end position="320"/>
    </location>
</feature>
<comment type="subcellular location">
    <subcellularLocation>
        <location evidence="1">Cell membrane</location>
        <topology evidence="1">Multi-pass membrane protein</topology>
    </subcellularLocation>
</comment>
<accession>A0A842ISE2</accession>
<dbReference type="Proteomes" id="UP000533900">
    <property type="component" value="Unassembled WGS sequence"/>
</dbReference>
<keyword evidence="10" id="KW-1185">Reference proteome</keyword>
<feature type="transmembrane region" description="Helical" evidence="6">
    <location>
        <begin position="734"/>
        <end position="753"/>
    </location>
</feature>
<feature type="transmembrane region" description="Helical" evidence="6">
    <location>
        <begin position="21"/>
        <end position="43"/>
    </location>
</feature>
<feature type="domain" description="ABC3 transporter permease C-terminal" evidence="7">
    <location>
        <begin position="301"/>
        <end position="415"/>
    </location>
</feature>
<dbReference type="Pfam" id="PF02687">
    <property type="entry name" value="FtsX"/>
    <property type="match status" value="2"/>
</dbReference>
<keyword evidence="3 6" id="KW-0812">Transmembrane</keyword>
<reference evidence="9" key="1">
    <citation type="submission" date="2020-08" db="EMBL/GenBank/DDBJ databases">
        <title>Winogradskyella ouciana sp. nov., isolated from the hadal seawater of the Mariana Trench.</title>
        <authorList>
            <person name="He X."/>
        </authorList>
    </citation>
    <scope>NUCLEOTIDE SEQUENCE [LARGE SCALE GENOMIC DNA]</scope>
    <source>
        <strain evidence="9">KCTC 52348</strain>
    </source>
</reference>
<dbReference type="EMBL" id="JACLCP010000001">
    <property type="protein sequence ID" value="MBC2844724.1"/>
    <property type="molecule type" value="Genomic_DNA"/>
</dbReference>
<feature type="transmembrane region" description="Helical" evidence="6">
    <location>
        <begin position="341"/>
        <end position="368"/>
    </location>
</feature>
<dbReference type="Pfam" id="PF12704">
    <property type="entry name" value="MacB_PCD"/>
    <property type="match status" value="2"/>
</dbReference>
<keyword evidence="2" id="KW-1003">Cell membrane</keyword>
<evidence type="ECO:0000313" key="9">
    <source>
        <dbReference type="EMBL" id="MBC2844724.1"/>
    </source>
</evidence>
<keyword evidence="4 6" id="KW-1133">Transmembrane helix</keyword>
<evidence type="ECO:0000313" key="10">
    <source>
        <dbReference type="Proteomes" id="UP000533900"/>
    </source>
</evidence>
<comment type="caution">
    <text evidence="9">The sequence shown here is derived from an EMBL/GenBank/DDBJ whole genome shotgun (WGS) entry which is preliminary data.</text>
</comment>
<evidence type="ECO:0000256" key="5">
    <source>
        <dbReference type="ARBA" id="ARBA00023136"/>
    </source>
</evidence>
<dbReference type="GO" id="GO:0005886">
    <property type="term" value="C:plasma membrane"/>
    <property type="evidence" value="ECO:0007669"/>
    <property type="project" value="UniProtKB-SubCell"/>
</dbReference>
<feature type="transmembrane region" description="Helical" evidence="6">
    <location>
        <begin position="768"/>
        <end position="787"/>
    </location>
</feature>
<keyword evidence="5 6" id="KW-0472">Membrane</keyword>
<gene>
    <name evidence="9" type="ORF">H7F21_06430</name>
</gene>
<feature type="transmembrane region" description="Helical" evidence="6">
    <location>
        <begin position="679"/>
        <end position="707"/>
    </location>
</feature>
<dbReference type="GO" id="GO:0022857">
    <property type="term" value="F:transmembrane transporter activity"/>
    <property type="evidence" value="ECO:0007669"/>
    <property type="project" value="TreeGrafter"/>
</dbReference>
<evidence type="ECO:0000256" key="1">
    <source>
        <dbReference type="ARBA" id="ARBA00004651"/>
    </source>
</evidence>
<protein>
    <submittedName>
        <fullName evidence="9">ABC transporter permease</fullName>
    </submittedName>
</protein>
<dbReference type="InterPro" id="IPR025857">
    <property type="entry name" value="MacB_PCD"/>
</dbReference>
<feature type="domain" description="MacB-like periplasmic core" evidence="8">
    <location>
        <begin position="27"/>
        <end position="237"/>
    </location>
</feature>
<dbReference type="AlphaFoldDB" id="A0A842ISE2"/>
<evidence type="ECO:0000256" key="2">
    <source>
        <dbReference type="ARBA" id="ARBA00022475"/>
    </source>
</evidence>